<evidence type="ECO:0000313" key="2">
    <source>
        <dbReference type="WBParaSite" id="ALUE_0001306801-mRNA-1"/>
    </source>
</evidence>
<protein>
    <submittedName>
        <fullName evidence="2">Secreted protein</fullName>
    </submittedName>
</protein>
<dbReference type="WBParaSite" id="ALUE_0001306801-mRNA-1">
    <property type="protein sequence ID" value="ALUE_0001306801-mRNA-1"/>
    <property type="gene ID" value="ALUE_0001306801"/>
</dbReference>
<accession>A0A0M3I7C2</accession>
<reference evidence="2" key="1">
    <citation type="submission" date="2017-02" db="UniProtKB">
        <authorList>
            <consortium name="WormBaseParasite"/>
        </authorList>
    </citation>
    <scope>IDENTIFICATION</scope>
</reference>
<sequence length="80" mass="8946">MNVRLVSRIVIHMLIASMSPMDTHVSVRTVLKTFRMTQSTNQEEYVHNVSVKQTFLCSKVSNEVVVGWGGGTVCSYKAEV</sequence>
<organism evidence="1 2">
    <name type="scientific">Ascaris lumbricoides</name>
    <name type="common">Giant roundworm</name>
    <dbReference type="NCBI Taxonomy" id="6252"/>
    <lineage>
        <taxon>Eukaryota</taxon>
        <taxon>Metazoa</taxon>
        <taxon>Ecdysozoa</taxon>
        <taxon>Nematoda</taxon>
        <taxon>Chromadorea</taxon>
        <taxon>Rhabditida</taxon>
        <taxon>Spirurina</taxon>
        <taxon>Ascaridomorpha</taxon>
        <taxon>Ascaridoidea</taxon>
        <taxon>Ascarididae</taxon>
        <taxon>Ascaris</taxon>
    </lineage>
</organism>
<keyword evidence="1" id="KW-1185">Reference proteome</keyword>
<proteinExistence type="predicted"/>
<dbReference type="Proteomes" id="UP000036681">
    <property type="component" value="Unplaced"/>
</dbReference>
<evidence type="ECO:0000313" key="1">
    <source>
        <dbReference type="Proteomes" id="UP000036681"/>
    </source>
</evidence>
<dbReference type="AlphaFoldDB" id="A0A0M3I7C2"/>
<name>A0A0M3I7C2_ASCLU</name>